<dbReference type="AlphaFoldDB" id="A0A7J6B964"/>
<accession>A0A7J6B964</accession>
<name>A0A7J6B964_AMEME</name>
<dbReference type="Proteomes" id="UP000593565">
    <property type="component" value="Unassembled WGS sequence"/>
</dbReference>
<proteinExistence type="predicted"/>
<evidence type="ECO:0000313" key="1">
    <source>
        <dbReference type="EMBL" id="KAF4091486.1"/>
    </source>
</evidence>
<keyword evidence="2" id="KW-1185">Reference proteome</keyword>
<organism evidence="1 2">
    <name type="scientific">Ameiurus melas</name>
    <name type="common">Black bullhead</name>
    <name type="synonym">Silurus melas</name>
    <dbReference type="NCBI Taxonomy" id="219545"/>
    <lineage>
        <taxon>Eukaryota</taxon>
        <taxon>Metazoa</taxon>
        <taxon>Chordata</taxon>
        <taxon>Craniata</taxon>
        <taxon>Vertebrata</taxon>
        <taxon>Euteleostomi</taxon>
        <taxon>Actinopterygii</taxon>
        <taxon>Neopterygii</taxon>
        <taxon>Teleostei</taxon>
        <taxon>Ostariophysi</taxon>
        <taxon>Siluriformes</taxon>
        <taxon>Ictaluridae</taxon>
        <taxon>Ameiurus</taxon>
    </lineage>
</organism>
<protein>
    <submittedName>
        <fullName evidence="1">Uncharacterized protein</fullName>
    </submittedName>
</protein>
<dbReference type="EMBL" id="JAAGNN010000003">
    <property type="protein sequence ID" value="KAF4091486.1"/>
    <property type="molecule type" value="Genomic_DNA"/>
</dbReference>
<reference evidence="1 2" key="1">
    <citation type="submission" date="2020-02" db="EMBL/GenBank/DDBJ databases">
        <title>A chromosome-scale genome assembly of the black bullhead catfish (Ameiurus melas).</title>
        <authorList>
            <person name="Wen M."/>
            <person name="Zham M."/>
            <person name="Cabau C."/>
            <person name="Klopp C."/>
            <person name="Donnadieu C."/>
            <person name="Roques C."/>
            <person name="Bouchez O."/>
            <person name="Lampietro C."/>
            <person name="Jouanno E."/>
            <person name="Herpin A."/>
            <person name="Louis A."/>
            <person name="Berthelot C."/>
            <person name="Parey E."/>
            <person name="Roest-Crollius H."/>
            <person name="Braasch I."/>
            <person name="Postlethwait J."/>
            <person name="Robinson-Rechavi M."/>
            <person name="Echchiki A."/>
            <person name="Begum T."/>
            <person name="Montfort J."/>
            <person name="Schartl M."/>
            <person name="Bobe J."/>
            <person name="Guiguen Y."/>
        </authorList>
    </citation>
    <scope>NUCLEOTIDE SEQUENCE [LARGE SCALE GENOMIC DNA]</scope>
    <source>
        <strain evidence="1">M_S1</strain>
        <tissue evidence="1">Blood</tissue>
    </source>
</reference>
<evidence type="ECO:0000313" key="2">
    <source>
        <dbReference type="Proteomes" id="UP000593565"/>
    </source>
</evidence>
<gene>
    <name evidence="1" type="ORF">AMELA_G00037390</name>
</gene>
<sequence length="65" mass="7026">MRGVLLSLSVVCHQGSNGVAWLFNVAPVRAPAVCGYNYVRSYRMIFVRAAVSTSSSDHGSSSYRS</sequence>
<comment type="caution">
    <text evidence="1">The sequence shown here is derived from an EMBL/GenBank/DDBJ whole genome shotgun (WGS) entry which is preliminary data.</text>
</comment>